<gene>
    <name evidence="9" type="ORF">GP711_04355</name>
</gene>
<dbReference type="InterPro" id="IPR050643">
    <property type="entry name" value="Periplasmic_pilus_chap"/>
</dbReference>
<keyword evidence="3" id="KW-1029">Fimbrium biogenesis</keyword>
<dbReference type="PRINTS" id="PR00969">
    <property type="entry name" value="CHAPERONPILI"/>
</dbReference>
<evidence type="ECO:0000256" key="1">
    <source>
        <dbReference type="ARBA" id="ARBA00004418"/>
    </source>
</evidence>
<keyword evidence="6" id="KW-0143">Chaperone</keyword>
<keyword evidence="4" id="KW-0732">Signal</keyword>
<dbReference type="PANTHER" id="PTHR30251">
    <property type="entry name" value="PILUS ASSEMBLY CHAPERONE"/>
    <property type="match status" value="1"/>
</dbReference>
<dbReference type="SUPFAM" id="SSF49354">
    <property type="entry name" value="PapD-like"/>
    <property type="match status" value="1"/>
</dbReference>
<comment type="subcellular location">
    <subcellularLocation>
        <location evidence="1">Periplasm</location>
    </subcellularLocation>
</comment>
<evidence type="ECO:0000313" key="9">
    <source>
        <dbReference type="EMBL" id="KAE9734239.1"/>
    </source>
</evidence>
<dbReference type="GO" id="GO:0071555">
    <property type="term" value="P:cell wall organization"/>
    <property type="evidence" value="ECO:0007669"/>
    <property type="project" value="InterPro"/>
</dbReference>
<feature type="domain" description="Pili assembly chaperone N-terminal" evidence="7">
    <location>
        <begin position="19"/>
        <end position="141"/>
    </location>
</feature>
<evidence type="ECO:0000259" key="8">
    <source>
        <dbReference type="Pfam" id="PF02753"/>
    </source>
</evidence>
<dbReference type="FunFam" id="2.60.40.10:FF:000458">
    <property type="entry name" value="Molecular chaperone FimC"/>
    <property type="match status" value="1"/>
</dbReference>
<dbReference type="Pfam" id="PF00345">
    <property type="entry name" value="PapD_N"/>
    <property type="match status" value="1"/>
</dbReference>
<protein>
    <submittedName>
        <fullName evidence="9">Fimbria/pilus periplasmic chaperone</fullName>
    </submittedName>
</protein>
<dbReference type="AlphaFoldDB" id="A0A6D0FR62"/>
<evidence type="ECO:0000256" key="5">
    <source>
        <dbReference type="ARBA" id="ARBA00022764"/>
    </source>
</evidence>
<evidence type="ECO:0000256" key="3">
    <source>
        <dbReference type="ARBA" id="ARBA00022558"/>
    </source>
</evidence>
<evidence type="ECO:0000313" key="10">
    <source>
        <dbReference type="Proteomes" id="UP000437875"/>
    </source>
</evidence>
<evidence type="ECO:0000256" key="4">
    <source>
        <dbReference type="ARBA" id="ARBA00022729"/>
    </source>
</evidence>
<feature type="domain" description="Pili assembly chaperone C-terminal" evidence="8">
    <location>
        <begin position="164"/>
        <end position="227"/>
    </location>
</feature>
<dbReference type="Pfam" id="PF02753">
    <property type="entry name" value="PapD_C"/>
    <property type="match status" value="1"/>
</dbReference>
<dbReference type="InterPro" id="IPR013783">
    <property type="entry name" value="Ig-like_fold"/>
</dbReference>
<dbReference type="RefSeq" id="WP_157702271.1">
    <property type="nucleotide sequence ID" value="NZ_JBECTP010000002.1"/>
</dbReference>
<accession>A0A6D0FR62</accession>
<dbReference type="InterPro" id="IPR008962">
    <property type="entry name" value="PapD-like_sf"/>
</dbReference>
<dbReference type="Proteomes" id="UP000437875">
    <property type="component" value="Unassembled WGS sequence"/>
</dbReference>
<reference evidence="9 10" key="1">
    <citation type="submission" date="2019-10" db="EMBL/GenBank/DDBJ databases">
        <title>Antimicrobial-resistant enteric bacteria are widely distributed amongst people, animals and the environment in northern Tanzania.</title>
        <authorList>
            <person name="Subbiah M."/>
            <person name="Call D.R."/>
        </authorList>
    </citation>
    <scope>NUCLEOTIDE SEQUENCE [LARGE SCALE GENOMIC DNA]</scope>
    <source>
        <strain evidence="9 10">TzEc067</strain>
    </source>
</reference>
<dbReference type="PANTHER" id="PTHR30251:SF2">
    <property type="entry name" value="FIMBRIAL CHAPERONE YADV-RELATED"/>
    <property type="match status" value="1"/>
</dbReference>
<comment type="similarity">
    <text evidence="2">Belongs to the periplasmic pilus chaperone family.</text>
</comment>
<name>A0A6D0FR62_ECOLX</name>
<keyword evidence="5" id="KW-0574">Periplasm</keyword>
<dbReference type="InterPro" id="IPR016148">
    <property type="entry name" value="Pili_assmbl_chaperone_C"/>
</dbReference>
<comment type="caution">
    <text evidence="9">The sequence shown here is derived from an EMBL/GenBank/DDBJ whole genome shotgun (WGS) entry which is preliminary data.</text>
</comment>
<sequence length="234" mass="26682">MRRYYLLLIVLFTNIVHSGVVIRGTRIIYPSTAREIPIEITNQDKNRSYLVQSWMSDFANDLNKKTPFVVTPPLVKLEARKNTLFRLIYTGTQKLPEDRESIFWLNVKSIPGMPEESVQVPNQLQFAVQNQLKVFYRPEGLTDNADTAYSKITFQINGNKLIAKNPTPYYITFRTLAANGKPVSFKGNGVIKMMVTPFSEQTYNLTSSPSKNNIIEWSAINDYGGTTNTMKVKL</sequence>
<organism evidence="9 10">
    <name type="scientific">Escherichia coli</name>
    <dbReference type="NCBI Taxonomy" id="562"/>
    <lineage>
        <taxon>Bacteria</taxon>
        <taxon>Pseudomonadati</taxon>
        <taxon>Pseudomonadota</taxon>
        <taxon>Gammaproteobacteria</taxon>
        <taxon>Enterobacterales</taxon>
        <taxon>Enterobacteriaceae</taxon>
        <taxon>Escherichia</taxon>
    </lineage>
</organism>
<dbReference type="InterPro" id="IPR001829">
    <property type="entry name" value="Pili_assmbl_chaperone_bac"/>
</dbReference>
<dbReference type="EMBL" id="WSGM01000002">
    <property type="protein sequence ID" value="KAE9734239.1"/>
    <property type="molecule type" value="Genomic_DNA"/>
</dbReference>
<dbReference type="GO" id="GO:0030288">
    <property type="term" value="C:outer membrane-bounded periplasmic space"/>
    <property type="evidence" value="ECO:0007669"/>
    <property type="project" value="InterPro"/>
</dbReference>
<dbReference type="SUPFAM" id="SSF49584">
    <property type="entry name" value="Periplasmic chaperone C-domain"/>
    <property type="match status" value="1"/>
</dbReference>
<dbReference type="Gene3D" id="2.60.40.10">
    <property type="entry name" value="Immunoglobulins"/>
    <property type="match status" value="2"/>
</dbReference>
<proteinExistence type="inferred from homology"/>
<evidence type="ECO:0000256" key="2">
    <source>
        <dbReference type="ARBA" id="ARBA00007399"/>
    </source>
</evidence>
<dbReference type="InterPro" id="IPR036316">
    <property type="entry name" value="Pili_assmbl_chap_C_dom_sf"/>
</dbReference>
<evidence type="ECO:0000256" key="6">
    <source>
        <dbReference type="ARBA" id="ARBA00023186"/>
    </source>
</evidence>
<dbReference type="InterPro" id="IPR016147">
    <property type="entry name" value="Pili_assmbl_chaperone_N"/>
</dbReference>
<evidence type="ECO:0000259" key="7">
    <source>
        <dbReference type="Pfam" id="PF00345"/>
    </source>
</evidence>